<dbReference type="EMBL" id="HBFX01060514">
    <property type="protein sequence ID" value="CAD8985424.1"/>
    <property type="molecule type" value="Transcribed_RNA"/>
</dbReference>
<evidence type="ECO:0000313" key="1">
    <source>
        <dbReference type="EMBL" id="CAD8985424.1"/>
    </source>
</evidence>
<organism evidence="1">
    <name type="scientific">Hemiselmis andersenii</name>
    <name type="common">Cryptophyte alga</name>
    <dbReference type="NCBI Taxonomy" id="464988"/>
    <lineage>
        <taxon>Eukaryota</taxon>
        <taxon>Cryptophyceae</taxon>
        <taxon>Cryptomonadales</taxon>
        <taxon>Hemiselmidaceae</taxon>
        <taxon>Hemiselmis</taxon>
    </lineage>
</organism>
<gene>
    <name evidence="1" type="ORF">HAND00432_LOCUS36437</name>
</gene>
<accession>A0A7S1MYI4</accession>
<reference evidence="1" key="1">
    <citation type="submission" date="2021-01" db="EMBL/GenBank/DDBJ databases">
        <authorList>
            <person name="Corre E."/>
            <person name="Pelletier E."/>
            <person name="Niang G."/>
            <person name="Scheremetjew M."/>
            <person name="Finn R."/>
            <person name="Kale V."/>
            <person name="Holt S."/>
            <person name="Cochrane G."/>
            <person name="Meng A."/>
            <person name="Brown T."/>
            <person name="Cohen L."/>
        </authorList>
    </citation>
    <scope>NUCLEOTIDE SEQUENCE</scope>
    <source>
        <strain evidence="1">CCMP644</strain>
    </source>
</reference>
<proteinExistence type="predicted"/>
<name>A0A7S1MYI4_HEMAN</name>
<dbReference type="AlphaFoldDB" id="A0A7S1MYI4"/>
<sequence>MEVARPEKGMRVEEVHVARSGGSGGTIVTVTSLPVRVQGSRPARPPRLGEDPEDVGGFFRAKGATSASWAVCVEWDTGVTHIYHARGDRTFNLRLLGGTRRMKGELDGSLREGMVVELSQEGRDWFVTNTPTSVGLGGRGRVLRAFESNCEVLWNNSGVPLRVPNRFLCQRRAAGARRRLGRTVDSPTVRQTREVTTSGGEVAVVHIECGTEGAVIRYAMDKPSAPGLTAGGTASHAMPGHAGWTVYQGPIRLPLEQRGQGLTHDVLLKICATKPGCADSRVIGWVVQKGTIAKWEQPSPIWSTPLNVYQFDTASKFRAWPRPQSSLPGGVLDATSYARQRPVTATMARNRI</sequence>
<protein>
    <submittedName>
        <fullName evidence="1">Uncharacterized protein</fullName>
    </submittedName>
</protein>